<keyword evidence="2" id="KW-1185">Reference proteome</keyword>
<dbReference type="Proteomes" id="UP000284120">
    <property type="component" value="Unassembled WGS sequence"/>
</dbReference>
<accession>A0A3S3PUZ5</accession>
<dbReference type="RefSeq" id="WP_128353257.1">
    <property type="nucleotide sequence ID" value="NZ_QMHN01000001.1"/>
</dbReference>
<gene>
    <name evidence="1" type="ORF">DPV69_00525</name>
</gene>
<dbReference type="AlphaFoldDB" id="A0A3S3PUZ5"/>
<evidence type="ECO:0000313" key="1">
    <source>
        <dbReference type="EMBL" id="RWU09865.1"/>
    </source>
</evidence>
<evidence type="ECO:0008006" key="3">
    <source>
        <dbReference type="Google" id="ProtNLM"/>
    </source>
</evidence>
<proteinExistence type="predicted"/>
<sequence length="116" mass="13085">MINSANRTMEQAERITLGEVSSWLSLHLAEEMCWVKDLDENEGSLLRGHLQPTPTKSFLVATKDCIAACFLLKSAGFLSIAAPYYSKGGLFSKMKDAWGNIYFIKEERSYQFDLPI</sequence>
<name>A0A3S3PUZ5_9SPHI</name>
<dbReference type="EMBL" id="SAYW01000001">
    <property type="protein sequence ID" value="RWU09865.1"/>
    <property type="molecule type" value="Genomic_DNA"/>
</dbReference>
<protein>
    <recommendedName>
        <fullName evidence="3">VOC family protein</fullName>
    </recommendedName>
</protein>
<comment type="caution">
    <text evidence="1">The sequence shown here is derived from an EMBL/GenBank/DDBJ whole genome shotgun (WGS) entry which is preliminary data.</text>
</comment>
<evidence type="ECO:0000313" key="2">
    <source>
        <dbReference type="Proteomes" id="UP000284120"/>
    </source>
</evidence>
<organism evidence="1 2">
    <name type="scientific">Pedobacter chitinilyticus</name>
    <dbReference type="NCBI Taxonomy" id="2233776"/>
    <lineage>
        <taxon>Bacteria</taxon>
        <taxon>Pseudomonadati</taxon>
        <taxon>Bacteroidota</taxon>
        <taxon>Sphingobacteriia</taxon>
        <taxon>Sphingobacteriales</taxon>
        <taxon>Sphingobacteriaceae</taxon>
        <taxon>Pedobacter</taxon>
    </lineage>
</organism>
<reference evidence="1 2" key="1">
    <citation type="submission" date="2018-06" db="EMBL/GenBank/DDBJ databases">
        <title>Pedobacter endophyticus sp. nov., an endophytic bacterium isolated from a leaf of Triticum aestivum.</title>
        <authorList>
            <person name="Zhang L."/>
        </authorList>
    </citation>
    <scope>NUCLEOTIDE SEQUENCE [LARGE SCALE GENOMIC DNA]</scope>
    <source>
        <strain evidence="1 2">CM134L-2</strain>
    </source>
</reference>